<keyword evidence="1" id="KW-0812">Transmembrane</keyword>
<evidence type="ECO:0000313" key="2">
    <source>
        <dbReference type="EMBL" id="TNY21017.1"/>
    </source>
</evidence>
<dbReference type="Proteomes" id="UP000311382">
    <property type="component" value="Unassembled WGS sequence"/>
</dbReference>
<keyword evidence="1" id="KW-1133">Transmembrane helix</keyword>
<dbReference type="OrthoDB" id="2527531at2759"/>
<organism evidence="2 3">
    <name type="scientific">Rhodotorula diobovata</name>
    <dbReference type="NCBI Taxonomy" id="5288"/>
    <lineage>
        <taxon>Eukaryota</taxon>
        <taxon>Fungi</taxon>
        <taxon>Dikarya</taxon>
        <taxon>Basidiomycota</taxon>
        <taxon>Pucciniomycotina</taxon>
        <taxon>Microbotryomycetes</taxon>
        <taxon>Sporidiobolales</taxon>
        <taxon>Sporidiobolaceae</taxon>
        <taxon>Rhodotorula</taxon>
    </lineage>
</organism>
<name>A0A5C5FVQ4_9BASI</name>
<feature type="transmembrane region" description="Helical" evidence="1">
    <location>
        <begin position="41"/>
        <end position="60"/>
    </location>
</feature>
<accession>A0A5C5FVQ4</accession>
<proteinExistence type="predicted"/>
<gene>
    <name evidence="2" type="ORF">DMC30DRAFT_396061</name>
</gene>
<dbReference type="EMBL" id="SOZI01000052">
    <property type="protein sequence ID" value="TNY21017.1"/>
    <property type="molecule type" value="Genomic_DNA"/>
</dbReference>
<comment type="caution">
    <text evidence="2">The sequence shown here is derived from an EMBL/GenBank/DDBJ whole genome shotgun (WGS) entry which is preliminary data.</text>
</comment>
<sequence length="154" mass="16364">MGLEHFQQACPAVSTLQDAQVWCVAKAGTCCGVCPNTLASLGTRVGLTVTVFFATLVVVIDGAEAPFIFMTTCLQAVAYLVTVLQAGLTGDGISRFHAYYALLCSMGFLCPLAAASVTATHFSYGGAHQLGTRLLAFRTDIRQALLPSLRDRRD</sequence>
<protein>
    <submittedName>
        <fullName evidence="2">Uncharacterized protein</fullName>
    </submittedName>
</protein>
<evidence type="ECO:0000313" key="3">
    <source>
        <dbReference type="Proteomes" id="UP000311382"/>
    </source>
</evidence>
<dbReference type="AlphaFoldDB" id="A0A5C5FVQ4"/>
<reference evidence="2 3" key="1">
    <citation type="submission" date="2019-03" db="EMBL/GenBank/DDBJ databases">
        <title>Rhodosporidium diobovatum UCD-FST 08-225 genome sequencing, assembly, and annotation.</title>
        <authorList>
            <person name="Fakankun I.U."/>
            <person name="Fristensky B."/>
            <person name="Levin D.B."/>
        </authorList>
    </citation>
    <scope>NUCLEOTIDE SEQUENCE [LARGE SCALE GENOMIC DNA]</scope>
    <source>
        <strain evidence="2 3">UCD-FST 08-225</strain>
    </source>
</reference>
<keyword evidence="1" id="KW-0472">Membrane</keyword>
<keyword evidence="3" id="KW-1185">Reference proteome</keyword>
<evidence type="ECO:0000256" key="1">
    <source>
        <dbReference type="SAM" id="Phobius"/>
    </source>
</evidence>
<feature type="transmembrane region" description="Helical" evidence="1">
    <location>
        <begin position="67"/>
        <end position="88"/>
    </location>
</feature>
<feature type="transmembrane region" description="Helical" evidence="1">
    <location>
        <begin position="100"/>
        <end position="124"/>
    </location>
</feature>